<dbReference type="InterPro" id="IPR052157">
    <property type="entry name" value="BCAA_transport_permease"/>
</dbReference>
<keyword evidence="5" id="KW-0029">Amino-acid transport</keyword>
<evidence type="ECO:0000256" key="4">
    <source>
        <dbReference type="ARBA" id="ARBA00022692"/>
    </source>
</evidence>
<feature type="transmembrane region" description="Helical" evidence="9">
    <location>
        <begin position="146"/>
        <end position="166"/>
    </location>
</feature>
<gene>
    <name evidence="10" type="ORF">ENM84_03135</name>
</gene>
<proteinExistence type="inferred from homology"/>
<feature type="transmembrane region" description="Helical" evidence="9">
    <location>
        <begin position="198"/>
        <end position="217"/>
    </location>
</feature>
<keyword evidence="6 9" id="KW-1133">Transmembrane helix</keyword>
<dbReference type="EMBL" id="DRZI01000132">
    <property type="protein sequence ID" value="HHP81638.1"/>
    <property type="molecule type" value="Genomic_DNA"/>
</dbReference>
<feature type="transmembrane region" description="Helical" evidence="9">
    <location>
        <begin position="92"/>
        <end position="113"/>
    </location>
</feature>
<evidence type="ECO:0000256" key="3">
    <source>
        <dbReference type="ARBA" id="ARBA00022475"/>
    </source>
</evidence>
<dbReference type="PANTHER" id="PTHR11795">
    <property type="entry name" value="BRANCHED-CHAIN AMINO ACID TRANSPORT SYSTEM PERMEASE PROTEIN LIVH"/>
    <property type="match status" value="1"/>
</dbReference>
<evidence type="ECO:0000313" key="10">
    <source>
        <dbReference type="EMBL" id="HHP81638.1"/>
    </source>
</evidence>
<sequence length="302" mass="32726">MLQIVLSSLTYAAILGIGCASITLLYASTRTFNFAHASMVSWGFYIVFILYKFFGYIPYIYIPIASIVTALFGVLTYFLVIRKLLNVGASGITLMMVTLGVDLMLFAILNMIVDILKKGFGIDATKINIILTDPVIARVWGTPIKYIHIVSVVTAIAIVVALHLFLTKTNLGIAMRASIENPTLASILGINVNIVYAFSWFIGGLLAGLSGGLLVLFMEGTTTIGFDNVVFYFAGSIVGGLYSIYGGLLGGALVGLSERLLTFLLSYQIPEIIAYRFAVPMIMLVTTLLIYPKGLAGLVRRT</sequence>
<evidence type="ECO:0000256" key="6">
    <source>
        <dbReference type="ARBA" id="ARBA00022989"/>
    </source>
</evidence>
<dbReference type="GO" id="GO:0006865">
    <property type="term" value="P:amino acid transport"/>
    <property type="evidence" value="ECO:0007669"/>
    <property type="project" value="UniProtKB-KW"/>
</dbReference>
<dbReference type="InterPro" id="IPR001851">
    <property type="entry name" value="ABC_transp_permease"/>
</dbReference>
<dbReference type="Pfam" id="PF02653">
    <property type="entry name" value="BPD_transp_2"/>
    <property type="match status" value="1"/>
</dbReference>
<accession>A0A7C5TFX9</accession>
<evidence type="ECO:0000256" key="8">
    <source>
        <dbReference type="ARBA" id="ARBA00037998"/>
    </source>
</evidence>
<feature type="transmembrane region" description="Helical" evidence="9">
    <location>
        <begin position="273"/>
        <end position="291"/>
    </location>
</feature>
<comment type="caution">
    <text evidence="10">The sequence shown here is derived from an EMBL/GenBank/DDBJ whole genome shotgun (WGS) entry which is preliminary data.</text>
</comment>
<evidence type="ECO:0000256" key="5">
    <source>
        <dbReference type="ARBA" id="ARBA00022970"/>
    </source>
</evidence>
<comment type="similarity">
    <text evidence="8">Belongs to the binding-protein-dependent transport system permease family. LivHM subfamily.</text>
</comment>
<dbReference type="GO" id="GO:0005886">
    <property type="term" value="C:plasma membrane"/>
    <property type="evidence" value="ECO:0007669"/>
    <property type="project" value="UniProtKB-SubCell"/>
</dbReference>
<feature type="transmembrane region" description="Helical" evidence="9">
    <location>
        <begin position="6"/>
        <end position="27"/>
    </location>
</feature>
<organism evidence="10">
    <name type="scientific">Ignisphaera aggregans</name>
    <dbReference type="NCBI Taxonomy" id="334771"/>
    <lineage>
        <taxon>Archaea</taxon>
        <taxon>Thermoproteota</taxon>
        <taxon>Thermoprotei</taxon>
        <taxon>Desulfurococcales</taxon>
        <taxon>Desulfurococcaceae</taxon>
        <taxon>Ignisphaera</taxon>
    </lineage>
</organism>
<dbReference type="AlphaFoldDB" id="A0A7C5TFX9"/>
<dbReference type="PANTHER" id="PTHR11795:SF449">
    <property type="entry name" value="BRANCHED-CHAIN AMINO ACID TRANSPORT PERMEASE PROTEIN LIVH-RELATED"/>
    <property type="match status" value="1"/>
</dbReference>
<dbReference type="GO" id="GO:0022857">
    <property type="term" value="F:transmembrane transporter activity"/>
    <property type="evidence" value="ECO:0007669"/>
    <property type="project" value="InterPro"/>
</dbReference>
<evidence type="ECO:0000256" key="9">
    <source>
        <dbReference type="SAM" id="Phobius"/>
    </source>
</evidence>
<dbReference type="CDD" id="cd06582">
    <property type="entry name" value="TM_PBP1_LivH_like"/>
    <property type="match status" value="1"/>
</dbReference>
<feature type="transmembrane region" description="Helical" evidence="9">
    <location>
        <begin position="229"/>
        <end position="253"/>
    </location>
</feature>
<keyword evidence="7 9" id="KW-0472">Membrane</keyword>
<evidence type="ECO:0000256" key="7">
    <source>
        <dbReference type="ARBA" id="ARBA00023136"/>
    </source>
</evidence>
<comment type="subcellular location">
    <subcellularLocation>
        <location evidence="1">Cell membrane</location>
        <topology evidence="1">Multi-pass membrane protein</topology>
    </subcellularLocation>
</comment>
<evidence type="ECO:0000256" key="2">
    <source>
        <dbReference type="ARBA" id="ARBA00022448"/>
    </source>
</evidence>
<feature type="transmembrane region" description="Helical" evidence="9">
    <location>
        <begin position="34"/>
        <end position="54"/>
    </location>
</feature>
<name>A0A7C5TFX9_9CREN</name>
<feature type="transmembrane region" description="Helical" evidence="9">
    <location>
        <begin position="60"/>
        <end position="80"/>
    </location>
</feature>
<keyword evidence="3" id="KW-1003">Cell membrane</keyword>
<reference evidence="10" key="1">
    <citation type="journal article" date="2020" name="mSystems">
        <title>Genome- and Community-Level Interaction Insights into Carbon Utilization and Element Cycling Functions of Hydrothermarchaeota in Hydrothermal Sediment.</title>
        <authorList>
            <person name="Zhou Z."/>
            <person name="Liu Y."/>
            <person name="Xu W."/>
            <person name="Pan J."/>
            <person name="Luo Z.H."/>
            <person name="Li M."/>
        </authorList>
    </citation>
    <scope>NUCLEOTIDE SEQUENCE [LARGE SCALE GENOMIC DNA]</scope>
    <source>
        <strain evidence="10">SpSt-1121</strain>
    </source>
</reference>
<evidence type="ECO:0000256" key="1">
    <source>
        <dbReference type="ARBA" id="ARBA00004651"/>
    </source>
</evidence>
<keyword evidence="2" id="KW-0813">Transport</keyword>
<protein>
    <submittedName>
        <fullName evidence="10">Branched-chain amino acid ABC transporter permease</fullName>
    </submittedName>
</protein>
<keyword evidence="4 9" id="KW-0812">Transmembrane</keyword>